<dbReference type="Pfam" id="PF10135">
    <property type="entry name" value="Rod-binding"/>
    <property type="match status" value="1"/>
</dbReference>
<comment type="caution">
    <text evidence="3">The sequence shown here is derived from an EMBL/GenBank/DDBJ whole genome shotgun (WGS) entry which is preliminary data.</text>
</comment>
<name>A0A848EE53_9PROT</name>
<gene>
    <name evidence="3" type="ORF">GWK16_10805</name>
</gene>
<dbReference type="InterPro" id="IPR019301">
    <property type="entry name" value="Flagellar_prot_FlgJ_N"/>
</dbReference>
<evidence type="ECO:0000259" key="2">
    <source>
        <dbReference type="Pfam" id="PF10135"/>
    </source>
</evidence>
<proteinExistence type="predicted"/>
<sequence length="110" mass="11379">MDAPALPPAAPRPLRAPAATGDEAAMRRAARDFEAQAFATLLQPVFTTADLSRSRFGGGAAEAQWQPFLVEAYAAAAVRAGAGLGLSDTVLREMNRLRAAATPNTGDTAP</sequence>
<protein>
    <submittedName>
        <fullName evidence="3">Chemotaxis protein chel</fullName>
    </submittedName>
</protein>
<organism evidence="3 4">
    <name type="scientific">Neoroseomonas marina</name>
    <dbReference type="NCBI Taxonomy" id="1232220"/>
    <lineage>
        <taxon>Bacteria</taxon>
        <taxon>Pseudomonadati</taxon>
        <taxon>Pseudomonadota</taxon>
        <taxon>Alphaproteobacteria</taxon>
        <taxon>Acetobacterales</taxon>
        <taxon>Acetobacteraceae</taxon>
        <taxon>Neoroseomonas</taxon>
    </lineage>
</organism>
<feature type="domain" description="Flagellar protein FlgJ N-terminal" evidence="2">
    <location>
        <begin position="56"/>
        <end position="92"/>
    </location>
</feature>
<accession>A0A848EE53</accession>
<dbReference type="RefSeq" id="WP_170053979.1">
    <property type="nucleotide sequence ID" value="NZ_JABBKX010000003.1"/>
</dbReference>
<evidence type="ECO:0000256" key="1">
    <source>
        <dbReference type="SAM" id="MobiDB-lite"/>
    </source>
</evidence>
<dbReference type="AlphaFoldDB" id="A0A848EE53"/>
<reference evidence="3 4" key="1">
    <citation type="submission" date="2020-03" db="EMBL/GenBank/DDBJ databases">
        <authorList>
            <person name="Sun Q."/>
        </authorList>
    </citation>
    <scope>NUCLEOTIDE SEQUENCE [LARGE SCALE GENOMIC DNA]</scope>
    <source>
        <strain evidence="3 4">JC162</strain>
    </source>
</reference>
<evidence type="ECO:0000313" key="3">
    <source>
        <dbReference type="EMBL" id="NMJ41733.1"/>
    </source>
</evidence>
<keyword evidence="4" id="KW-1185">Reference proteome</keyword>
<dbReference type="EMBL" id="JABBKX010000003">
    <property type="protein sequence ID" value="NMJ41733.1"/>
    <property type="molecule type" value="Genomic_DNA"/>
</dbReference>
<feature type="region of interest" description="Disordered" evidence="1">
    <location>
        <begin position="1"/>
        <end position="25"/>
    </location>
</feature>
<feature type="compositionally biased region" description="Pro residues" evidence="1">
    <location>
        <begin position="1"/>
        <end position="11"/>
    </location>
</feature>
<evidence type="ECO:0000313" key="4">
    <source>
        <dbReference type="Proteomes" id="UP000548582"/>
    </source>
</evidence>
<dbReference type="Proteomes" id="UP000548582">
    <property type="component" value="Unassembled WGS sequence"/>
</dbReference>